<reference evidence="2" key="1">
    <citation type="submission" date="2024-05" db="EMBL/GenBank/DDBJ databases">
        <title>30 novel species of actinomycetes from the DSMZ collection.</title>
        <authorList>
            <person name="Nouioui I."/>
        </authorList>
    </citation>
    <scope>NUCLEOTIDE SEQUENCE</scope>
    <source>
        <strain evidence="2">DSM 41527</strain>
    </source>
</reference>
<organism evidence="2 3">
    <name type="scientific">Streptomyces mooreae</name>
    <dbReference type="NCBI Taxonomy" id="3075523"/>
    <lineage>
        <taxon>Bacteria</taxon>
        <taxon>Bacillati</taxon>
        <taxon>Actinomycetota</taxon>
        <taxon>Actinomycetes</taxon>
        <taxon>Kitasatosporales</taxon>
        <taxon>Streptomycetaceae</taxon>
        <taxon>Streptomyces</taxon>
    </lineage>
</organism>
<name>A0ABU2TGA4_9ACTN</name>
<feature type="compositionally biased region" description="Basic and acidic residues" evidence="1">
    <location>
        <begin position="9"/>
        <end position="18"/>
    </location>
</feature>
<dbReference type="Pfam" id="PF19979">
    <property type="entry name" value="DUF6415"/>
    <property type="match status" value="1"/>
</dbReference>
<accession>A0ABU2TGA4</accession>
<sequence length="115" mass="12419">MTAATGTPGRRETEEAIRRALRPGPPPPYPELVALERTLLLLIAELYGVVERQQRGEAADSRGRARLNSIRYQTSVGLGDGLMSAHMQVRALARDCQWLAEQHSAGTVGINGGGQ</sequence>
<dbReference type="InterPro" id="IPR046300">
    <property type="entry name" value="DUF6415"/>
</dbReference>
<dbReference type="RefSeq" id="WP_311626947.1">
    <property type="nucleotide sequence ID" value="NZ_JAVRFE010000054.1"/>
</dbReference>
<proteinExistence type="predicted"/>
<dbReference type="Proteomes" id="UP001180551">
    <property type="component" value="Unassembled WGS sequence"/>
</dbReference>
<evidence type="ECO:0000256" key="1">
    <source>
        <dbReference type="SAM" id="MobiDB-lite"/>
    </source>
</evidence>
<feature type="region of interest" description="Disordered" evidence="1">
    <location>
        <begin position="1"/>
        <end position="29"/>
    </location>
</feature>
<protein>
    <submittedName>
        <fullName evidence="2">DUF6415 family natural product biosynthesis protein</fullName>
    </submittedName>
</protein>
<dbReference type="EMBL" id="JAVRFE010000054">
    <property type="protein sequence ID" value="MDT0459965.1"/>
    <property type="molecule type" value="Genomic_DNA"/>
</dbReference>
<evidence type="ECO:0000313" key="3">
    <source>
        <dbReference type="Proteomes" id="UP001180551"/>
    </source>
</evidence>
<gene>
    <name evidence="2" type="ORF">RM550_30300</name>
</gene>
<evidence type="ECO:0000313" key="2">
    <source>
        <dbReference type="EMBL" id="MDT0459965.1"/>
    </source>
</evidence>
<keyword evidence="3" id="KW-1185">Reference proteome</keyword>
<comment type="caution">
    <text evidence="2">The sequence shown here is derived from an EMBL/GenBank/DDBJ whole genome shotgun (WGS) entry which is preliminary data.</text>
</comment>